<comment type="caution">
    <text evidence="1">The sequence shown here is derived from an EMBL/GenBank/DDBJ whole genome shotgun (WGS) entry which is preliminary data.</text>
</comment>
<dbReference type="Proteomes" id="UP000724584">
    <property type="component" value="Unassembled WGS sequence"/>
</dbReference>
<evidence type="ECO:0000313" key="2">
    <source>
        <dbReference type="Proteomes" id="UP000724584"/>
    </source>
</evidence>
<proteinExistence type="predicted"/>
<keyword evidence="2" id="KW-1185">Reference proteome</keyword>
<sequence length="391" mass="41127">MAFTDRDRTILGPLTTIFTPPASCTIAVGLCKTCDVAWWGQTCGGGGEEDNTSCWPTTTEGVPEPTKLPLYGWGFYSPGLECPVGYTSACSAVEGVTSQWKHQFQMEPEETFVGCCPEGFKCDNLQGQTCLMRAKSTEIPTVSCEDGASNNFGFTTLPNAAVTTMNLYAPMIQLAWKASDRPQTSTLSSSGTTSAPTTTAPSSTSAADPNSPAISEPPLSTGAIAGIAIGGAALFLLTLAAAIFIWRRRRRHPNNTYHLGPGYPPSGGSNAPSYSALRAGSPGMEDTKHYYTGGAMEMAPGHGRAEAPSEGCTPVEAPTEGHMRVEMAADRLASPSASPLVEAPGQGYDGAGVYAAHPRQVVIRGEGDLSPPPGYFQQPLGAVEMPERRYQ</sequence>
<name>A0ACB7P816_9PEZI</name>
<protein>
    <submittedName>
        <fullName evidence="1">Uncharacterized protein</fullName>
    </submittedName>
</protein>
<accession>A0ACB7P816</accession>
<organism evidence="1 2">
    <name type="scientific">Chaetomium tenue</name>
    <dbReference type="NCBI Taxonomy" id="1854479"/>
    <lineage>
        <taxon>Eukaryota</taxon>
        <taxon>Fungi</taxon>
        <taxon>Dikarya</taxon>
        <taxon>Ascomycota</taxon>
        <taxon>Pezizomycotina</taxon>
        <taxon>Sordariomycetes</taxon>
        <taxon>Sordariomycetidae</taxon>
        <taxon>Sordariales</taxon>
        <taxon>Chaetomiaceae</taxon>
        <taxon>Chaetomium</taxon>
    </lineage>
</organism>
<evidence type="ECO:0000313" key="1">
    <source>
        <dbReference type="EMBL" id="KAH6632447.1"/>
    </source>
</evidence>
<dbReference type="EMBL" id="JAGIZQ010000004">
    <property type="protein sequence ID" value="KAH6632447.1"/>
    <property type="molecule type" value="Genomic_DNA"/>
</dbReference>
<reference evidence="1 2" key="1">
    <citation type="journal article" date="2021" name="Nat. Commun.">
        <title>Genetic determinants of endophytism in the Arabidopsis root mycobiome.</title>
        <authorList>
            <person name="Mesny F."/>
            <person name="Miyauchi S."/>
            <person name="Thiergart T."/>
            <person name="Pickel B."/>
            <person name="Atanasova L."/>
            <person name="Karlsson M."/>
            <person name="Huettel B."/>
            <person name="Barry K.W."/>
            <person name="Haridas S."/>
            <person name="Chen C."/>
            <person name="Bauer D."/>
            <person name="Andreopoulos W."/>
            <person name="Pangilinan J."/>
            <person name="LaButti K."/>
            <person name="Riley R."/>
            <person name="Lipzen A."/>
            <person name="Clum A."/>
            <person name="Drula E."/>
            <person name="Henrissat B."/>
            <person name="Kohler A."/>
            <person name="Grigoriev I.V."/>
            <person name="Martin F.M."/>
            <person name="Hacquard S."/>
        </authorList>
    </citation>
    <scope>NUCLEOTIDE SEQUENCE [LARGE SCALE GENOMIC DNA]</scope>
    <source>
        <strain evidence="1 2">MPI-SDFR-AT-0079</strain>
    </source>
</reference>
<gene>
    <name evidence="1" type="ORF">F5144DRAFT_603189</name>
</gene>